<dbReference type="EMBL" id="VXIS01000224">
    <property type="protein sequence ID" value="KAA8896173.1"/>
    <property type="molecule type" value="Genomic_DNA"/>
</dbReference>
<evidence type="ECO:0000313" key="2">
    <source>
        <dbReference type="EMBL" id="KAA8896173.1"/>
    </source>
</evidence>
<feature type="region of interest" description="Disordered" evidence="1">
    <location>
        <begin position="189"/>
        <end position="216"/>
    </location>
</feature>
<sequence>MLRRVFNRAPPPPPPGPDRMLADRAHLNYAIIYNRTTSWWSRVIEWKRKTTPKAATVKREYRSAIALAMALIVHLDETVYDISRYLYVRDYEQKDLSDEEHKAAIAMVEKWSVAEPLTDEFYFLPEEDEEIGSMEHFRWVVDEMRRYLAAAGKENIAASKHSAQQKSQSPGPISVEDINMIVNSANSTINAAARKTRRRNVPHPKTKNKETDEGEDTETSILIWKIGTAAGRAGWMTKCTRSRVRQVGQQQCSGEVEEEEHEEEEDFVSLQAEVEAPSSGLSSPCK</sequence>
<feature type="region of interest" description="Disordered" evidence="1">
    <location>
        <begin position="248"/>
        <end position="286"/>
    </location>
</feature>
<dbReference type="Proteomes" id="UP000326924">
    <property type="component" value="Unassembled WGS sequence"/>
</dbReference>
<name>A0A5J5ELS3_9PEZI</name>
<keyword evidence="3" id="KW-1185">Reference proteome</keyword>
<protein>
    <submittedName>
        <fullName evidence="2">Uncharacterized protein</fullName>
    </submittedName>
</protein>
<proteinExistence type="predicted"/>
<dbReference type="InParanoid" id="A0A5J5ELS3"/>
<feature type="compositionally biased region" description="Acidic residues" evidence="1">
    <location>
        <begin position="255"/>
        <end position="267"/>
    </location>
</feature>
<organism evidence="2 3">
    <name type="scientific">Sphaerosporella brunnea</name>
    <dbReference type="NCBI Taxonomy" id="1250544"/>
    <lineage>
        <taxon>Eukaryota</taxon>
        <taxon>Fungi</taxon>
        <taxon>Dikarya</taxon>
        <taxon>Ascomycota</taxon>
        <taxon>Pezizomycotina</taxon>
        <taxon>Pezizomycetes</taxon>
        <taxon>Pezizales</taxon>
        <taxon>Pyronemataceae</taxon>
        <taxon>Sphaerosporella</taxon>
    </lineage>
</organism>
<comment type="caution">
    <text evidence="2">The sequence shown here is derived from an EMBL/GenBank/DDBJ whole genome shotgun (WGS) entry which is preliminary data.</text>
</comment>
<evidence type="ECO:0000256" key="1">
    <source>
        <dbReference type="SAM" id="MobiDB-lite"/>
    </source>
</evidence>
<dbReference type="AlphaFoldDB" id="A0A5J5ELS3"/>
<feature type="compositionally biased region" description="Basic residues" evidence="1">
    <location>
        <begin position="194"/>
        <end position="206"/>
    </location>
</feature>
<evidence type="ECO:0000313" key="3">
    <source>
        <dbReference type="Proteomes" id="UP000326924"/>
    </source>
</evidence>
<reference evidence="2 3" key="1">
    <citation type="submission" date="2019-09" db="EMBL/GenBank/DDBJ databases">
        <title>Draft genome of the ectomycorrhizal ascomycete Sphaerosporella brunnea.</title>
        <authorList>
            <consortium name="DOE Joint Genome Institute"/>
            <person name="Benucci G.M."/>
            <person name="Marozzi G."/>
            <person name="Antonielli L."/>
            <person name="Sanchez S."/>
            <person name="Marco P."/>
            <person name="Wang X."/>
            <person name="Falini L.B."/>
            <person name="Barry K."/>
            <person name="Haridas S."/>
            <person name="Lipzen A."/>
            <person name="Labutti K."/>
            <person name="Grigoriev I.V."/>
            <person name="Murat C."/>
            <person name="Martin F."/>
            <person name="Albertini E."/>
            <person name="Donnini D."/>
            <person name="Bonito G."/>
        </authorList>
    </citation>
    <scope>NUCLEOTIDE SEQUENCE [LARGE SCALE GENOMIC DNA]</scope>
    <source>
        <strain evidence="2 3">Sb_GMNB300</strain>
    </source>
</reference>
<gene>
    <name evidence="2" type="ORF">FN846DRAFT_910947</name>
</gene>
<accession>A0A5J5ELS3</accession>